<dbReference type="GO" id="GO:0016020">
    <property type="term" value="C:membrane"/>
    <property type="evidence" value="ECO:0007669"/>
    <property type="project" value="UniProtKB-SubCell"/>
</dbReference>
<evidence type="ECO:0000259" key="7">
    <source>
        <dbReference type="PROSITE" id="PS50025"/>
    </source>
</evidence>
<evidence type="ECO:0000259" key="8">
    <source>
        <dbReference type="PROSITE" id="PS50026"/>
    </source>
</evidence>
<dbReference type="InterPro" id="IPR050372">
    <property type="entry name" value="Neurexin-related_CASP"/>
</dbReference>
<evidence type="ECO:0000256" key="2">
    <source>
        <dbReference type="ARBA" id="ARBA00023157"/>
    </source>
</evidence>
<dbReference type="PROSITE" id="PS00010">
    <property type="entry name" value="ASX_HYDROXYL"/>
    <property type="match status" value="1"/>
</dbReference>
<dbReference type="PROSITE" id="PS50026">
    <property type="entry name" value="EGF_3"/>
    <property type="match status" value="1"/>
</dbReference>
<evidence type="ECO:0000256" key="5">
    <source>
        <dbReference type="SAM" id="Phobius"/>
    </source>
</evidence>
<dbReference type="KEGG" id="nve:5507545"/>
<feature type="domain" description="Laminin G" evidence="7">
    <location>
        <begin position="26"/>
        <end position="212"/>
    </location>
</feature>
<keyword evidence="5" id="KW-0472">Membrane</keyword>
<proteinExistence type="inferred from homology"/>
<comment type="similarity">
    <text evidence="1">Belongs to the EGF domain peptide family.</text>
</comment>
<dbReference type="InterPro" id="IPR000742">
    <property type="entry name" value="EGF"/>
</dbReference>
<dbReference type="SMART" id="SM00282">
    <property type="entry name" value="LamG"/>
    <property type="match status" value="2"/>
</dbReference>
<keyword evidence="5" id="KW-0812">Transmembrane</keyword>
<evidence type="ECO:0000313" key="9">
    <source>
        <dbReference type="EMBL" id="EDO36109.1"/>
    </source>
</evidence>
<feature type="chain" id="PRO_5002712114" evidence="6">
    <location>
        <begin position="21"/>
        <end position="607"/>
    </location>
</feature>
<dbReference type="Proteomes" id="UP000001593">
    <property type="component" value="Unassembled WGS sequence"/>
</dbReference>
<gene>
    <name evidence="9" type="ORF">NEMVEDRAFT_v1g213239</name>
</gene>
<dbReference type="SUPFAM" id="SSF49899">
    <property type="entry name" value="Concanavalin A-like lectins/glucanases"/>
    <property type="match status" value="2"/>
</dbReference>
<dbReference type="OrthoDB" id="5989513at2759"/>
<keyword evidence="6" id="KW-0732">Signal</keyword>
<organism evidence="9 10">
    <name type="scientific">Nematostella vectensis</name>
    <name type="common">Starlet sea anemone</name>
    <dbReference type="NCBI Taxonomy" id="45351"/>
    <lineage>
        <taxon>Eukaryota</taxon>
        <taxon>Metazoa</taxon>
        <taxon>Cnidaria</taxon>
        <taxon>Anthozoa</taxon>
        <taxon>Hexacorallia</taxon>
        <taxon>Actiniaria</taxon>
        <taxon>Edwardsiidae</taxon>
        <taxon>Nematostella</taxon>
    </lineage>
</organism>
<dbReference type="InterPro" id="IPR001791">
    <property type="entry name" value="Laminin_G"/>
</dbReference>
<dbReference type="Pfam" id="PF00054">
    <property type="entry name" value="Laminin_G_1"/>
    <property type="match status" value="1"/>
</dbReference>
<feature type="signal peptide" evidence="6">
    <location>
        <begin position="1"/>
        <end position="20"/>
    </location>
</feature>
<dbReference type="Pfam" id="PF02210">
    <property type="entry name" value="Laminin_G_2"/>
    <property type="match status" value="1"/>
</dbReference>
<protein>
    <submittedName>
        <fullName evidence="9">Uncharacterized protein</fullName>
    </submittedName>
</protein>
<feature type="domain" description="EGF-like" evidence="8">
    <location>
        <begin position="213"/>
        <end position="253"/>
    </location>
</feature>
<evidence type="ECO:0000313" key="10">
    <source>
        <dbReference type="Proteomes" id="UP000001593"/>
    </source>
</evidence>
<dbReference type="PANTHER" id="PTHR15036:SF49">
    <property type="entry name" value="AXOTACTIN"/>
    <property type="match status" value="1"/>
</dbReference>
<evidence type="ECO:0000256" key="6">
    <source>
        <dbReference type="SAM" id="SignalP"/>
    </source>
</evidence>
<sequence>MKVALLCGLVLACLVFVAQAVPASLRFDSSNKALPYSQYEAPWNFTTEGTFSFMFRTNTSKGALLYGEVKKGNHYLFITLDGGIALQFYLTFCLSYVTQLDIPGNFYDDQWHEVAVFLGLNEVTLTVDKILSASTECKPDIIEKEIAKERGKRWHLMYLGGIPIPSKEWKFPSLQFNYFRFYGCIGNLMYQKGIEKAFRAKLKEKVLVKHGCENACISRTQSSRCRNDGKCIDHIKTFECDCEGTGYEGKYCDQESSMVFINGSTYITYTPNQTNPYADWSMKVNQLSFRMVAKNPNGIVLYMGDREADHFLIELVNAAIRLSVNLGGGSLILQSNVTLNMSAYYWVQVTRRQRKVLLDINYGWVQMQAETPGSLSSLDLKGDSRVAYIGGGPGNIVSPLSLSKRNFSGFLQQFVFEEINVFDKILRQTDDERFKAHGRVPDGRLYRVLLPWKETTVGSGCEPGGDDDEDGDGCRKDRPTECLLPDCSPEGSFTDNVISDTERPATRPVRRLTYPTPSEGVVMSRRDAPPDHSVSPLIIVIIVIAAVIAVGITVFLLYRWNNRYSGSFKPNKGEPTDSEAEIHPARGYEQPAFYVSPNKPPKGETMA</sequence>
<dbReference type="CDD" id="cd00054">
    <property type="entry name" value="EGF_CA"/>
    <property type="match status" value="1"/>
</dbReference>
<feature type="region of interest" description="Disordered" evidence="4">
    <location>
        <begin position="567"/>
        <end position="607"/>
    </location>
</feature>
<reference evidence="9 10" key="1">
    <citation type="journal article" date="2007" name="Science">
        <title>Sea anemone genome reveals ancestral eumetazoan gene repertoire and genomic organization.</title>
        <authorList>
            <person name="Putnam N.H."/>
            <person name="Srivastava M."/>
            <person name="Hellsten U."/>
            <person name="Dirks B."/>
            <person name="Chapman J."/>
            <person name="Salamov A."/>
            <person name="Terry A."/>
            <person name="Shapiro H."/>
            <person name="Lindquist E."/>
            <person name="Kapitonov V.V."/>
            <person name="Jurka J."/>
            <person name="Genikhovich G."/>
            <person name="Grigoriev I.V."/>
            <person name="Lucas S.M."/>
            <person name="Steele R.E."/>
            <person name="Finnerty J.R."/>
            <person name="Technau U."/>
            <person name="Martindale M.Q."/>
            <person name="Rokhsar D.S."/>
        </authorList>
    </citation>
    <scope>NUCLEOTIDE SEQUENCE [LARGE SCALE GENOMIC DNA]</scope>
    <source>
        <strain evidence="10">CH2 X CH6</strain>
    </source>
</reference>
<dbReference type="CDD" id="cd00110">
    <property type="entry name" value="LamG"/>
    <property type="match status" value="2"/>
</dbReference>
<accession>A7SJJ6</accession>
<dbReference type="Gene3D" id="2.10.25.10">
    <property type="entry name" value="Laminin"/>
    <property type="match status" value="1"/>
</dbReference>
<dbReference type="InterPro" id="IPR013320">
    <property type="entry name" value="ConA-like_dom_sf"/>
</dbReference>
<feature type="compositionally biased region" description="Basic and acidic residues" evidence="4">
    <location>
        <begin position="571"/>
        <end position="586"/>
    </location>
</feature>
<dbReference type="STRING" id="45351.A7SJJ6"/>
<dbReference type="eggNOG" id="KOG3514">
    <property type="taxonomic scope" value="Eukaryota"/>
</dbReference>
<keyword evidence="10" id="KW-1185">Reference proteome</keyword>
<evidence type="ECO:0000256" key="1">
    <source>
        <dbReference type="ARBA" id="ARBA00006373"/>
    </source>
</evidence>
<dbReference type="HOGENOM" id="CLU_450030_0_0_1"/>
<comment type="caution">
    <text evidence="3">Lacks conserved residue(s) required for the propagation of feature annotation.</text>
</comment>
<keyword evidence="5" id="KW-1133">Transmembrane helix</keyword>
<dbReference type="PANTHER" id="PTHR15036">
    <property type="entry name" value="PIKACHURIN-LIKE PROTEIN"/>
    <property type="match status" value="1"/>
</dbReference>
<feature type="transmembrane region" description="Helical" evidence="5">
    <location>
        <begin position="534"/>
        <end position="558"/>
    </location>
</feature>
<keyword evidence="2" id="KW-1015">Disulfide bond</keyword>
<evidence type="ECO:0000256" key="4">
    <source>
        <dbReference type="SAM" id="MobiDB-lite"/>
    </source>
</evidence>
<dbReference type="PROSITE" id="PS50025">
    <property type="entry name" value="LAM_G_DOMAIN"/>
    <property type="match status" value="2"/>
</dbReference>
<feature type="domain" description="Laminin G" evidence="7">
    <location>
        <begin position="256"/>
        <end position="461"/>
    </location>
</feature>
<dbReference type="OMA" id="YEQPAFY"/>
<dbReference type="InterPro" id="IPR000152">
    <property type="entry name" value="EGF-type_Asp/Asn_hydroxyl_site"/>
</dbReference>
<dbReference type="AlphaFoldDB" id="A7SJJ6"/>
<name>A7SJJ6_NEMVE</name>
<dbReference type="EMBL" id="DS469678">
    <property type="protein sequence ID" value="EDO36109.1"/>
    <property type="molecule type" value="Genomic_DNA"/>
</dbReference>
<keyword evidence="3" id="KW-0245">EGF-like domain</keyword>
<evidence type="ECO:0000256" key="3">
    <source>
        <dbReference type="PROSITE-ProRule" id="PRU00076"/>
    </source>
</evidence>
<dbReference type="FunCoup" id="A7SJJ6">
    <property type="interactions" value="12"/>
</dbReference>
<dbReference type="Gene3D" id="2.60.120.200">
    <property type="match status" value="2"/>
</dbReference>
<dbReference type="InParanoid" id="A7SJJ6"/>
<dbReference type="PhylomeDB" id="A7SJJ6"/>